<gene>
    <name evidence="1" type="ORF">MJO28_005038</name>
</gene>
<evidence type="ECO:0000313" key="2">
    <source>
        <dbReference type="Proteomes" id="UP001060170"/>
    </source>
</evidence>
<dbReference type="Proteomes" id="UP001060170">
    <property type="component" value="Chromosome 5"/>
</dbReference>
<reference evidence="2" key="2">
    <citation type="journal article" date="2018" name="Mol. Plant Microbe Interact.">
        <title>Genome sequence resources for the wheat stripe rust pathogen (Puccinia striiformis f. sp. tritici) and the barley stripe rust pathogen (Puccinia striiformis f. sp. hordei).</title>
        <authorList>
            <person name="Xia C."/>
            <person name="Wang M."/>
            <person name="Yin C."/>
            <person name="Cornejo O.E."/>
            <person name="Hulbert S.H."/>
            <person name="Chen X."/>
        </authorList>
    </citation>
    <scope>NUCLEOTIDE SEQUENCE [LARGE SCALE GENOMIC DNA]</scope>
    <source>
        <strain evidence="2">93-210</strain>
    </source>
</reference>
<comment type="caution">
    <text evidence="1">The sequence shown here is derived from an EMBL/GenBank/DDBJ whole genome shotgun (WGS) entry which is preliminary data.</text>
</comment>
<sequence length="562" mass="60782">MSIQEVSTTAFNDQKPGTSGLRKRVKVFEQANYTENFIQAILDGMPEPGAKGSTLVVGGDGRYYSPECIQKIIKLAAGNQVKHLIIGHKGILSTPAVSNLIRKRKADGGILLTASHNPGGPNADFGIKYNVSNGGPAPEGVTDKVYEITKTLKSYKMIELPEKVDLSQLGPQNLGPISIEIVDSVADYLVLLKSIFDFDSIKAYLHGSPPPLKVLFDGMHGVTGPYGHAIFVETLGLSADSIQNCVSSPDFNGGHPDPNLTYAHELVSRVDKENIGFGAASDGDGDRNMIYGKDAFVTPSDSVAIIADWAQEAIPYFKSGVKGLARSMPTSGAIDLVAKAKNLEVFEVPTGWKFFGNLMDAGRLSICGEESFGTGSDHIREKDGLWAVVAWLSILAAAEKRGIKNGIKGVLQDHYKKYGRSFFSRYDYEEVESAGAAKMMSNIESAFEKSDFIGSSLSAETSNTSFEVKESGNFSYTDPIDKSVSKGQGLFVKFADGSRIVYRLSGTGSAGATIRIYVEKYSKNEQEYEQDTQVGLKPLIEVALKLSKLQEFTGREKPTVIT</sequence>
<evidence type="ECO:0000313" key="1">
    <source>
        <dbReference type="EMBL" id="KAI7954638.1"/>
    </source>
</evidence>
<reference evidence="2" key="1">
    <citation type="journal article" date="2018" name="BMC Genomics">
        <title>Genomic insights into host adaptation between the wheat stripe rust pathogen (Puccinia striiformis f. sp. tritici) and the barley stripe rust pathogen (Puccinia striiformis f. sp. hordei).</title>
        <authorList>
            <person name="Xia C."/>
            <person name="Wang M."/>
            <person name="Yin C."/>
            <person name="Cornejo O.E."/>
            <person name="Hulbert S.H."/>
            <person name="Chen X."/>
        </authorList>
    </citation>
    <scope>NUCLEOTIDE SEQUENCE [LARGE SCALE GENOMIC DNA]</scope>
    <source>
        <strain evidence="2">93-210</strain>
    </source>
</reference>
<organism evidence="1 2">
    <name type="scientific">Puccinia striiformis f. sp. tritici</name>
    <dbReference type="NCBI Taxonomy" id="168172"/>
    <lineage>
        <taxon>Eukaryota</taxon>
        <taxon>Fungi</taxon>
        <taxon>Dikarya</taxon>
        <taxon>Basidiomycota</taxon>
        <taxon>Pucciniomycotina</taxon>
        <taxon>Pucciniomycetes</taxon>
        <taxon>Pucciniales</taxon>
        <taxon>Pucciniaceae</taxon>
        <taxon>Puccinia</taxon>
    </lineage>
</organism>
<name>A0ACC0EJL0_9BASI</name>
<keyword evidence="2" id="KW-1185">Reference proteome</keyword>
<reference evidence="1 2" key="3">
    <citation type="journal article" date="2022" name="Microbiol. Spectr.">
        <title>Folding features and dynamics of 3D genome architecture in plant fungal pathogens.</title>
        <authorList>
            <person name="Xia C."/>
        </authorList>
    </citation>
    <scope>NUCLEOTIDE SEQUENCE [LARGE SCALE GENOMIC DNA]</scope>
    <source>
        <strain evidence="1 2">93-210</strain>
    </source>
</reference>
<protein>
    <submittedName>
        <fullName evidence="1">Uncharacterized protein</fullName>
    </submittedName>
</protein>
<accession>A0ACC0EJL0</accession>
<proteinExistence type="predicted"/>
<dbReference type="EMBL" id="CM045869">
    <property type="protein sequence ID" value="KAI7954638.1"/>
    <property type="molecule type" value="Genomic_DNA"/>
</dbReference>